<evidence type="ECO:0000313" key="3">
    <source>
        <dbReference type="Proteomes" id="UP000305948"/>
    </source>
</evidence>
<dbReference type="Proteomes" id="UP000305948">
    <property type="component" value="Unassembled WGS sequence"/>
</dbReference>
<sequence>MLPRSVTILFLLMYLCPNPLSSSPGRPVLRSSAEDNAEELLVSASSITITSLLSLAPEEEVNQQAYVSLGEGFSEAKKGKCMKLDEHRACQRVQQCFSGAALCNCDICPENLPIK</sequence>
<dbReference type="AlphaFoldDB" id="A0A5C3MNM2"/>
<organism evidence="2 3">
    <name type="scientific">Heliocybe sulcata</name>
    <dbReference type="NCBI Taxonomy" id="5364"/>
    <lineage>
        <taxon>Eukaryota</taxon>
        <taxon>Fungi</taxon>
        <taxon>Dikarya</taxon>
        <taxon>Basidiomycota</taxon>
        <taxon>Agaricomycotina</taxon>
        <taxon>Agaricomycetes</taxon>
        <taxon>Gloeophyllales</taxon>
        <taxon>Gloeophyllaceae</taxon>
        <taxon>Heliocybe</taxon>
    </lineage>
</organism>
<keyword evidence="3" id="KW-1185">Reference proteome</keyword>
<accession>A0A5C3MNM2</accession>
<proteinExistence type="predicted"/>
<evidence type="ECO:0000256" key="1">
    <source>
        <dbReference type="SAM" id="SignalP"/>
    </source>
</evidence>
<keyword evidence="1" id="KW-0732">Signal</keyword>
<feature type="signal peptide" evidence="1">
    <location>
        <begin position="1"/>
        <end position="22"/>
    </location>
</feature>
<evidence type="ECO:0000313" key="2">
    <source>
        <dbReference type="EMBL" id="TFK46982.1"/>
    </source>
</evidence>
<gene>
    <name evidence="2" type="ORF">OE88DRAFT_844085</name>
</gene>
<dbReference type="EMBL" id="ML213526">
    <property type="protein sequence ID" value="TFK46982.1"/>
    <property type="molecule type" value="Genomic_DNA"/>
</dbReference>
<feature type="chain" id="PRO_5022972032" evidence="1">
    <location>
        <begin position="23"/>
        <end position="115"/>
    </location>
</feature>
<reference evidence="2 3" key="1">
    <citation type="journal article" date="2019" name="Nat. Ecol. Evol.">
        <title>Megaphylogeny resolves global patterns of mushroom evolution.</title>
        <authorList>
            <person name="Varga T."/>
            <person name="Krizsan K."/>
            <person name="Foldi C."/>
            <person name="Dima B."/>
            <person name="Sanchez-Garcia M."/>
            <person name="Sanchez-Ramirez S."/>
            <person name="Szollosi G.J."/>
            <person name="Szarkandi J.G."/>
            <person name="Papp V."/>
            <person name="Albert L."/>
            <person name="Andreopoulos W."/>
            <person name="Angelini C."/>
            <person name="Antonin V."/>
            <person name="Barry K.W."/>
            <person name="Bougher N.L."/>
            <person name="Buchanan P."/>
            <person name="Buyck B."/>
            <person name="Bense V."/>
            <person name="Catcheside P."/>
            <person name="Chovatia M."/>
            <person name="Cooper J."/>
            <person name="Damon W."/>
            <person name="Desjardin D."/>
            <person name="Finy P."/>
            <person name="Geml J."/>
            <person name="Haridas S."/>
            <person name="Hughes K."/>
            <person name="Justo A."/>
            <person name="Karasinski D."/>
            <person name="Kautmanova I."/>
            <person name="Kiss B."/>
            <person name="Kocsube S."/>
            <person name="Kotiranta H."/>
            <person name="LaButti K.M."/>
            <person name="Lechner B.E."/>
            <person name="Liimatainen K."/>
            <person name="Lipzen A."/>
            <person name="Lukacs Z."/>
            <person name="Mihaltcheva S."/>
            <person name="Morgado L.N."/>
            <person name="Niskanen T."/>
            <person name="Noordeloos M.E."/>
            <person name="Ohm R.A."/>
            <person name="Ortiz-Santana B."/>
            <person name="Ovrebo C."/>
            <person name="Racz N."/>
            <person name="Riley R."/>
            <person name="Savchenko A."/>
            <person name="Shiryaev A."/>
            <person name="Soop K."/>
            <person name="Spirin V."/>
            <person name="Szebenyi C."/>
            <person name="Tomsovsky M."/>
            <person name="Tulloss R.E."/>
            <person name="Uehling J."/>
            <person name="Grigoriev I.V."/>
            <person name="Vagvolgyi C."/>
            <person name="Papp T."/>
            <person name="Martin F.M."/>
            <person name="Miettinen O."/>
            <person name="Hibbett D.S."/>
            <person name="Nagy L.G."/>
        </authorList>
    </citation>
    <scope>NUCLEOTIDE SEQUENCE [LARGE SCALE GENOMIC DNA]</scope>
    <source>
        <strain evidence="2 3">OMC1185</strain>
    </source>
</reference>
<name>A0A5C3MNM2_9AGAM</name>
<protein>
    <submittedName>
        <fullName evidence="2">Uncharacterized protein</fullName>
    </submittedName>
</protein>